<organism evidence="7 8">
    <name type="scientific">Tetraparma gracilis</name>
    <dbReference type="NCBI Taxonomy" id="2962635"/>
    <lineage>
        <taxon>Eukaryota</taxon>
        <taxon>Sar</taxon>
        <taxon>Stramenopiles</taxon>
        <taxon>Ochrophyta</taxon>
        <taxon>Bolidophyceae</taxon>
        <taxon>Parmales</taxon>
        <taxon>Triparmaceae</taxon>
        <taxon>Tetraparma</taxon>
    </lineage>
</organism>
<evidence type="ECO:0000313" key="8">
    <source>
        <dbReference type="Proteomes" id="UP001165060"/>
    </source>
</evidence>
<dbReference type="Proteomes" id="UP001165060">
    <property type="component" value="Unassembled WGS sequence"/>
</dbReference>
<dbReference type="InterPro" id="IPR000719">
    <property type="entry name" value="Prot_kinase_dom"/>
</dbReference>
<dbReference type="InterPro" id="IPR011009">
    <property type="entry name" value="Kinase-like_dom_sf"/>
</dbReference>
<dbReference type="InterPro" id="IPR017441">
    <property type="entry name" value="Protein_kinase_ATP_BS"/>
</dbReference>
<keyword evidence="1" id="KW-0808">Transferase</keyword>
<evidence type="ECO:0000256" key="4">
    <source>
        <dbReference type="ARBA" id="ARBA00022840"/>
    </source>
</evidence>
<sequence>MVADDFHLGLDLDVSTVKFGDQIGRGTFGQVFKGHVKDGQGGMLTCAVKQLFLEGTQDEMDEIVTDFRKECLILDSLRHPNIIKFYGATQTPPQLCMITELCEGNVVDLLELVGAEKIN</sequence>
<accession>A0ABQ6MLY2</accession>
<keyword evidence="2 5" id="KW-0547">Nucleotide-binding</keyword>
<reference evidence="7 8" key="1">
    <citation type="journal article" date="2023" name="Commun. Biol.">
        <title>Genome analysis of Parmales, the sister group of diatoms, reveals the evolutionary specialization of diatoms from phago-mixotrophs to photoautotrophs.</title>
        <authorList>
            <person name="Ban H."/>
            <person name="Sato S."/>
            <person name="Yoshikawa S."/>
            <person name="Yamada K."/>
            <person name="Nakamura Y."/>
            <person name="Ichinomiya M."/>
            <person name="Sato N."/>
            <person name="Blanc-Mathieu R."/>
            <person name="Endo H."/>
            <person name="Kuwata A."/>
            <person name="Ogata H."/>
        </authorList>
    </citation>
    <scope>NUCLEOTIDE SEQUENCE [LARGE SCALE GENOMIC DNA]</scope>
</reference>
<dbReference type="Gene3D" id="3.30.200.20">
    <property type="entry name" value="Phosphorylase Kinase, domain 1"/>
    <property type="match status" value="1"/>
</dbReference>
<comment type="caution">
    <text evidence="7">The sequence shown here is derived from an EMBL/GenBank/DDBJ whole genome shotgun (WGS) entry which is preliminary data.</text>
</comment>
<dbReference type="PANTHER" id="PTHR44329">
    <property type="entry name" value="SERINE/THREONINE-PROTEIN KINASE TNNI3K-RELATED"/>
    <property type="match status" value="1"/>
</dbReference>
<dbReference type="PROSITE" id="PS50011">
    <property type="entry name" value="PROTEIN_KINASE_DOM"/>
    <property type="match status" value="1"/>
</dbReference>
<feature type="non-terminal residue" evidence="7">
    <location>
        <position position="119"/>
    </location>
</feature>
<keyword evidence="8" id="KW-1185">Reference proteome</keyword>
<evidence type="ECO:0000256" key="2">
    <source>
        <dbReference type="ARBA" id="ARBA00022741"/>
    </source>
</evidence>
<protein>
    <recommendedName>
        <fullName evidence="6">Protein kinase domain-containing protein</fullName>
    </recommendedName>
</protein>
<evidence type="ECO:0000313" key="7">
    <source>
        <dbReference type="EMBL" id="GMI28234.1"/>
    </source>
</evidence>
<gene>
    <name evidence="7" type="ORF">TeGR_g4460</name>
</gene>
<evidence type="ECO:0000259" key="6">
    <source>
        <dbReference type="PROSITE" id="PS50011"/>
    </source>
</evidence>
<proteinExistence type="predicted"/>
<dbReference type="EMBL" id="BRYB01001543">
    <property type="protein sequence ID" value="GMI28234.1"/>
    <property type="molecule type" value="Genomic_DNA"/>
</dbReference>
<feature type="binding site" evidence="5">
    <location>
        <position position="49"/>
    </location>
    <ligand>
        <name>ATP</name>
        <dbReference type="ChEBI" id="CHEBI:30616"/>
    </ligand>
</feature>
<evidence type="ECO:0000256" key="5">
    <source>
        <dbReference type="PROSITE-ProRule" id="PRU10141"/>
    </source>
</evidence>
<keyword evidence="3" id="KW-0418">Kinase</keyword>
<evidence type="ECO:0000256" key="3">
    <source>
        <dbReference type="ARBA" id="ARBA00022777"/>
    </source>
</evidence>
<dbReference type="InterPro" id="IPR001245">
    <property type="entry name" value="Ser-Thr/Tyr_kinase_cat_dom"/>
</dbReference>
<dbReference type="PANTHER" id="PTHR44329:SF288">
    <property type="entry name" value="MITOGEN-ACTIVATED PROTEIN KINASE KINASE KINASE 20"/>
    <property type="match status" value="1"/>
</dbReference>
<name>A0ABQ6MLY2_9STRA</name>
<feature type="domain" description="Protein kinase" evidence="6">
    <location>
        <begin position="17"/>
        <end position="119"/>
    </location>
</feature>
<dbReference type="InterPro" id="IPR051681">
    <property type="entry name" value="Ser/Thr_Kinases-Pseudokinases"/>
</dbReference>
<dbReference type="SUPFAM" id="SSF56112">
    <property type="entry name" value="Protein kinase-like (PK-like)"/>
    <property type="match status" value="1"/>
</dbReference>
<evidence type="ECO:0000256" key="1">
    <source>
        <dbReference type="ARBA" id="ARBA00022679"/>
    </source>
</evidence>
<keyword evidence="4 5" id="KW-0067">ATP-binding</keyword>
<dbReference type="Pfam" id="PF07714">
    <property type="entry name" value="PK_Tyr_Ser-Thr"/>
    <property type="match status" value="1"/>
</dbReference>
<dbReference type="PROSITE" id="PS00107">
    <property type="entry name" value="PROTEIN_KINASE_ATP"/>
    <property type="match status" value="1"/>
</dbReference>